<dbReference type="Proteomes" id="UP000078389">
    <property type="component" value="Unassembled WGS sequence"/>
</dbReference>
<evidence type="ECO:0000313" key="2">
    <source>
        <dbReference type="EMBL" id="OAM76471.1"/>
    </source>
</evidence>
<evidence type="ECO:0000313" key="3">
    <source>
        <dbReference type="Proteomes" id="UP000078389"/>
    </source>
</evidence>
<keyword evidence="3" id="KW-1185">Reference proteome</keyword>
<dbReference type="InterPro" id="IPR009061">
    <property type="entry name" value="DNA-bd_dom_put_sf"/>
</dbReference>
<feature type="domain" description="Helix-turn-helix" evidence="1">
    <location>
        <begin position="22"/>
        <end position="71"/>
    </location>
</feature>
<dbReference type="EMBL" id="LVVY01000093">
    <property type="protein sequence ID" value="OAM76471.1"/>
    <property type="molecule type" value="Genomic_DNA"/>
</dbReference>
<dbReference type="AlphaFoldDB" id="A0A178HUC9"/>
<comment type="caution">
    <text evidence="2">The sequence shown here is derived from an EMBL/GenBank/DDBJ whole genome shotgun (WGS) entry which is preliminary data.</text>
</comment>
<gene>
    <name evidence="2" type="ORF">A3840_12460</name>
</gene>
<dbReference type="InterPro" id="IPR041657">
    <property type="entry name" value="HTH_17"/>
</dbReference>
<dbReference type="Pfam" id="PF12728">
    <property type="entry name" value="HTH_17"/>
    <property type="match status" value="1"/>
</dbReference>
<organism evidence="2 3">
    <name type="scientific">Devosia elaeis</name>
    <dbReference type="NCBI Taxonomy" id="1770058"/>
    <lineage>
        <taxon>Bacteria</taxon>
        <taxon>Pseudomonadati</taxon>
        <taxon>Pseudomonadota</taxon>
        <taxon>Alphaproteobacteria</taxon>
        <taxon>Hyphomicrobiales</taxon>
        <taxon>Devosiaceae</taxon>
        <taxon>Devosia</taxon>
    </lineage>
</organism>
<proteinExistence type="predicted"/>
<evidence type="ECO:0000259" key="1">
    <source>
        <dbReference type="Pfam" id="PF12728"/>
    </source>
</evidence>
<reference evidence="2 3" key="1">
    <citation type="submission" date="2016-03" db="EMBL/GenBank/DDBJ databases">
        <title>Genome sequencing of Devosia sp. S37.</title>
        <authorList>
            <person name="Mohd Nor M."/>
        </authorList>
    </citation>
    <scope>NUCLEOTIDE SEQUENCE [LARGE SCALE GENOMIC DNA]</scope>
    <source>
        <strain evidence="2 3">S37</strain>
    </source>
</reference>
<accession>A0A178HUC9</accession>
<dbReference type="OrthoDB" id="9806994at2"/>
<dbReference type="RefSeq" id="WP_067457144.1">
    <property type="nucleotide sequence ID" value="NZ_LVVY01000093.1"/>
</dbReference>
<dbReference type="SUPFAM" id="SSF46955">
    <property type="entry name" value="Putative DNA-binding domain"/>
    <property type="match status" value="1"/>
</dbReference>
<name>A0A178HUC9_9HYPH</name>
<dbReference type="STRING" id="1770058.A3840_12460"/>
<protein>
    <recommendedName>
        <fullName evidence="1">Helix-turn-helix domain-containing protein</fullName>
    </recommendedName>
</protein>
<sequence>MSIPLHAIAATVSSHPLEEQRLLSTAEAAKFLNRAENTLRIARIRGNGPAYRKFGRTVRYTIEDLIAYVEQSKRTSTSQAA</sequence>